<dbReference type="Pfam" id="PF00005">
    <property type="entry name" value="ABC_tran"/>
    <property type="match status" value="1"/>
</dbReference>
<dbReference type="GO" id="GO:0005524">
    <property type="term" value="F:ATP binding"/>
    <property type="evidence" value="ECO:0007669"/>
    <property type="project" value="UniProtKB-KW"/>
</dbReference>
<dbReference type="GO" id="GO:0015421">
    <property type="term" value="F:ABC-type oligopeptide transporter activity"/>
    <property type="evidence" value="ECO:0007669"/>
    <property type="project" value="TreeGrafter"/>
</dbReference>
<evidence type="ECO:0000256" key="5">
    <source>
        <dbReference type="ARBA" id="ARBA00022989"/>
    </source>
</evidence>
<name>A0AAN4VWF5_9BACT</name>
<dbReference type="PANTHER" id="PTHR43394:SF1">
    <property type="entry name" value="ATP-BINDING CASSETTE SUB-FAMILY B MEMBER 10, MITOCHONDRIAL"/>
    <property type="match status" value="1"/>
</dbReference>
<dbReference type="PANTHER" id="PTHR43394">
    <property type="entry name" value="ATP-DEPENDENT PERMEASE MDL1, MITOCHONDRIAL"/>
    <property type="match status" value="1"/>
</dbReference>
<keyword evidence="6 7" id="KW-0472">Membrane</keyword>
<gene>
    <name evidence="10" type="ORF">PEDI_08380</name>
</gene>
<organism evidence="10 11">
    <name type="scientific">Persicobacter diffluens</name>
    <dbReference type="NCBI Taxonomy" id="981"/>
    <lineage>
        <taxon>Bacteria</taxon>
        <taxon>Pseudomonadati</taxon>
        <taxon>Bacteroidota</taxon>
        <taxon>Cytophagia</taxon>
        <taxon>Cytophagales</taxon>
        <taxon>Persicobacteraceae</taxon>
        <taxon>Persicobacter</taxon>
    </lineage>
</organism>
<evidence type="ECO:0000256" key="6">
    <source>
        <dbReference type="ARBA" id="ARBA00023136"/>
    </source>
</evidence>
<dbReference type="CDD" id="cd18552">
    <property type="entry name" value="ABC_6TM_MsbA_like"/>
    <property type="match status" value="1"/>
</dbReference>
<accession>A0AAN4VWF5</accession>
<keyword evidence="11" id="KW-1185">Reference proteome</keyword>
<evidence type="ECO:0000256" key="2">
    <source>
        <dbReference type="ARBA" id="ARBA00022692"/>
    </source>
</evidence>
<feature type="domain" description="ABC transmembrane type-1" evidence="9">
    <location>
        <begin position="27"/>
        <end position="346"/>
    </location>
</feature>
<dbReference type="InterPro" id="IPR036640">
    <property type="entry name" value="ABC1_TM_sf"/>
</dbReference>
<evidence type="ECO:0000256" key="7">
    <source>
        <dbReference type="SAM" id="Phobius"/>
    </source>
</evidence>
<evidence type="ECO:0000313" key="10">
    <source>
        <dbReference type="EMBL" id="GJM60286.1"/>
    </source>
</evidence>
<comment type="caution">
    <text evidence="10">The sequence shown here is derived from an EMBL/GenBank/DDBJ whole genome shotgun (WGS) entry which is preliminary data.</text>
</comment>
<dbReference type="PROSITE" id="PS50893">
    <property type="entry name" value="ABC_TRANSPORTER_2"/>
    <property type="match status" value="1"/>
</dbReference>
<dbReference type="SMART" id="SM00382">
    <property type="entry name" value="AAA"/>
    <property type="match status" value="1"/>
</dbReference>
<dbReference type="SUPFAM" id="SSF52540">
    <property type="entry name" value="P-loop containing nucleoside triphosphate hydrolases"/>
    <property type="match status" value="1"/>
</dbReference>
<comment type="subcellular location">
    <subcellularLocation>
        <location evidence="1">Cell membrane</location>
        <topology evidence="1">Multi-pass membrane protein</topology>
    </subcellularLocation>
</comment>
<evidence type="ECO:0000313" key="11">
    <source>
        <dbReference type="Proteomes" id="UP001310022"/>
    </source>
</evidence>
<dbReference type="Gene3D" id="1.20.1560.10">
    <property type="entry name" value="ABC transporter type 1, transmembrane domain"/>
    <property type="match status" value="1"/>
</dbReference>
<keyword evidence="4 10" id="KW-0067">ATP-binding</keyword>
<feature type="transmembrane region" description="Helical" evidence="7">
    <location>
        <begin position="291"/>
        <end position="309"/>
    </location>
</feature>
<dbReference type="SUPFAM" id="SSF90123">
    <property type="entry name" value="ABC transporter transmembrane region"/>
    <property type="match status" value="1"/>
</dbReference>
<dbReference type="InterPro" id="IPR003439">
    <property type="entry name" value="ABC_transporter-like_ATP-bd"/>
</dbReference>
<feature type="domain" description="ABC transporter" evidence="8">
    <location>
        <begin position="380"/>
        <end position="615"/>
    </location>
</feature>
<evidence type="ECO:0000259" key="8">
    <source>
        <dbReference type="PROSITE" id="PS50893"/>
    </source>
</evidence>
<evidence type="ECO:0000259" key="9">
    <source>
        <dbReference type="PROSITE" id="PS50929"/>
    </source>
</evidence>
<dbReference type="InterPro" id="IPR027417">
    <property type="entry name" value="P-loop_NTPase"/>
</dbReference>
<protein>
    <submittedName>
        <fullName evidence="10">ABC transporter ATP-binding protein</fullName>
    </submittedName>
</protein>
<keyword evidence="3" id="KW-0547">Nucleotide-binding</keyword>
<keyword evidence="2 7" id="KW-0812">Transmembrane</keyword>
<reference evidence="10 11" key="1">
    <citation type="submission" date="2021-12" db="EMBL/GenBank/DDBJ databases">
        <title>Genome sequencing of bacteria with rrn-lacking chromosome and rrn-plasmid.</title>
        <authorList>
            <person name="Anda M."/>
            <person name="Iwasaki W."/>
        </authorList>
    </citation>
    <scope>NUCLEOTIDE SEQUENCE [LARGE SCALE GENOMIC DNA]</scope>
    <source>
        <strain evidence="10 11">NBRC 15940</strain>
    </source>
</reference>
<evidence type="ECO:0000256" key="4">
    <source>
        <dbReference type="ARBA" id="ARBA00022840"/>
    </source>
</evidence>
<feature type="transmembrane region" description="Helical" evidence="7">
    <location>
        <begin position="201"/>
        <end position="220"/>
    </location>
</feature>
<dbReference type="InterPro" id="IPR011527">
    <property type="entry name" value="ABC1_TM_dom"/>
</dbReference>
<dbReference type="Gene3D" id="3.40.50.300">
    <property type="entry name" value="P-loop containing nucleotide triphosphate hydrolases"/>
    <property type="match status" value="1"/>
</dbReference>
<dbReference type="PROSITE" id="PS50929">
    <property type="entry name" value="ABC_TM1F"/>
    <property type="match status" value="1"/>
</dbReference>
<dbReference type="GO" id="GO:0016887">
    <property type="term" value="F:ATP hydrolysis activity"/>
    <property type="evidence" value="ECO:0007669"/>
    <property type="project" value="InterPro"/>
</dbReference>
<feature type="transmembrane region" description="Helical" evidence="7">
    <location>
        <begin position="21"/>
        <end position="47"/>
    </location>
</feature>
<sequence length="618" mass="68537">MPLGNLLMKKYLRILKFARPVGVKVPIYITLTLLTTIFSLVNFTLLIPVLNLLFDAEGAKANAVTVLPEFALSKDYFIGLFNYYFTQYINDYGPAGALQYVCGVLLVSNFLSNLFRYLSQLILISVRSRVIYNLRKITFDKINKLHLGFFNKHPKGDIIARITSDVSEVENSVVQTWTVVLKEPLIIIMYFVLLFNMSAKLTLVALLVLPLSGGVIAGLAKRLKGVSKKHAQSFASIMSRLDESLGGIRIIKAFSAEGFVIGRFEEEINRFRKLTNSYARKNQAASPLSEFLGIFVIIGLLFFGSSMILTENPELSGSIFISFMIIFSQVLSPAKAMSNSFSNIHKGLVAAERVFELIDLKPEIQNAPNAQPLKGFEKSIKFQNVGFTYDDNEEQTIKDVSFEIPKGSTVALVGPSGGGKSTLADLLPRFFDIQEGKITIDDQDIKETTIESLRADMGIVSQESVLFNDTIHNNIAFGMPNSSREAVTEAAKIANAHDFITNQEEGYDTIIGERGSKLSGGQRQRISIARAILKNPDILILDEATSALDTESEKLVQDALNKLMQNRTAFVIAHRLSTIQHADQILVIQDGRLVEQGKHDDLVAMNGLYKKLQALQST</sequence>
<keyword evidence="5 7" id="KW-1133">Transmembrane helix</keyword>
<dbReference type="PROSITE" id="PS00211">
    <property type="entry name" value="ABC_TRANSPORTER_1"/>
    <property type="match status" value="1"/>
</dbReference>
<dbReference type="FunFam" id="3.40.50.300:FF:000218">
    <property type="entry name" value="Multidrug ABC transporter ATP-binding protein"/>
    <property type="match status" value="1"/>
</dbReference>
<dbReference type="AlphaFoldDB" id="A0AAN4VWF5"/>
<dbReference type="InterPro" id="IPR003593">
    <property type="entry name" value="AAA+_ATPase"/>
</dbReference>
<dbReference type="Pfam" id="PF00664">
    <property type="entry name" value="ABC_membrane"/>
    <property type="match status" value="1"/>
</dbReference>
<dbReference type="CDD" id="cd03251">
    <property type="entry name" value="ABCC_MsbA"/>
    <property type="match status" value="1"/>
</dbReference>
<evidence type="ECO:0000256" key="3">
    <source>
        <dbReference type="ARBA" id="ARBA00022741"/>
    </source>
</evidence>
<evidence type="ECO:0000256" key="1">
    <source>
        <dbReference type="ARBA" id="ARBA00004651"/>
    </source>
</evidence>
<dbReference type="EMBL" id="BQKE01000001">
    <property type="protein sequence ID" value="GJM60286.1"/>
    <property type="molecule type" value="Genomic_DNA"/>
</dbReference>
<dbReference type="Proteomes" id="UP001310022">
    <property type="component" value="Unassembled WGS sequence"/>
</dbReference>
<dbReference type="InterPro" id="IPR039421">
    <property type="entry name" value="Type_1_exporter"/>
</dbReference>
<proteinExistence type="predicted"/>
<dbReference type="InterPro" id="IPR017871">
    <property type="entry name" value="ABC_transporter-like_CS"/>
</dbReference>
<dbReference type="GO" id="GO:0005886">
    <property type="term" value="C:plasma membrane"/>
    <property type="evidence" value="ECO:0007669"/>
    <property type="project" value="UniProtKB-SubCell"/>
</dbReference>